<dbReference type="EMBL" id="JAMFLX010000004">
    <property type="protein sequence ID" value="MCL6269211.1"/>
    <property type="molecule type" value="Genomic_DNA"/>
</dbReference>
<evidence type="ECO:0000313" key="4">
    <source>
        <dbReference type="Proteomes" id="UP001203338"/>
    </source>
</evidence>
<organism evidence="3 4">
    <name type="scientific">Parendozoicomonas callyspongiae</name>
    <dbReference type="NCBI Taxonomy" id="2942213"/>
    <lineage>
        <taxon>Bacteria</taxon>
        <taxon>Pseudomonadati</taxon>
        <taxon>Pseudomonadota</taxon>
        <taxon>Gammaproteobacteria</taxon>
        <taxon>Oceanospirillales</taxon>
        <taxon>Endozoicomonadaceae</taxon>
        <taxon>Parendozoicomonas</taxon>
    </lineage>
</organism>
<dbReference type="CDD" id="cd00158">
    <property type="entry name" value="RHOD"/>
    <property type="match status" value="1"/>
</dbReference>
<reference evidence="3 4" key="1">
    <citation type="submission" date="2022-05" db="EMBL/GenBank/DDBJ databases">
        <authorList>
            <person name="Park J.-S."/>
        </authorList>
    </citation>
    <scope>NUCLEOTIDE SEQUENCE [LARGE SCALE GENOMIC DNA]</scope>
    <source>
        <strain evidence="3 4">2012CJ34-2</strain>
    </source>
</reference>
<proteinExistence type="predicted"/>
<dbReference type="PANTHER" id="PTHR43031">
    <property type="entry name" value="FAD-DEPENDENT OXIDOREDUCTASE"/>
    <property type="match status" value="1"/>
</dbReference>
<keyword evidence="1" id="KW-1133">Transmembrane helix</keyword>
<dbReference type="RefSeq" id="WP_249698164.1">
    <property type="nucleotide sequence ID" value="NZ_JAMFLX010000004.1"/>
</dbReference>
<evidence type="ECO:0000256" key="1">
    <source>
        <dbReference type="SAM" id="Phobius"/>
    </source>
</evidence>
<feature type="domain" description="Rhodanese" evidence="2">
    <location>
        <begin position="47"/>
        <end position="137"/>
    </location>
</feature>
<keyword evidence="1" id="KW-0812">Transmembrane</keyword>
<keyword evidence="4" id="KW-1185">Reference proteome</keyword>
<dbReference type="PROSITE" id="PS50206">
    <property type="entry name" value="RHODANESE_3"/>
    <property type="match status" value="1"/>
</dbReference>
<protein>
    <submittedName>
        <fullName evidence="3">Rhodanese-like domain-containing protein</fullName>
    </submittedName>
</protein>
<evidence type="ECO:0000313" key="3">
    <source>
        <dbReference type="EMBL" id="MCL6269211.1"/>
    </source>
</evidence>
<dbReference type="InterPro" id="IPR001763">
    <property type="entry name" value="Rhodanese-like_dom"/>
</dbReference>
<dbReference type="Pfam" id="PF00581">
    <property type="entry name" value="Rhodanese"/>
    <property type="match status" value="1"/>
</dbReference>
<dbReference type="PANTHER" id="PTHR43031:SF18">
    <property type="entry name" value="RHODANESE-RELATED SULFURTRANSFERASES"/>
    <property type="match status" value="1"/>
</dbReference>
<dbReference type="Proteomes" id="UP001203338">
    <property type="component" value="Unassembled WGS sequence"/>
</dbReference>
<gene>
    <name evidence="3" type="ORF">M3P05_04535</name>
</gene>
<feature type="transmembrane region" description="Helical" evidence="1">
    <location>
        <begin position="12"/>
        <end position="28"/>
    </location>
</feature>
<dbReference type="Gene3D" id="3.40.250.10">
    <property type="entry name" value="Rhodanese-like domain"/>
    <property type="match status" value="1"/>
</dbReference>
<accession>A0ABT0PD75</accession>
<dbReference type="SMART" id="SM00450">
    <property type="entry name" value="RHOD"/>
    <property type="match status" value="1"/>
</dbReference>
<dbReference type="InterPro" id="IPR036873">
    <property type="entry name" value="Rhodanese-like_dom_sf"/>
</dbReference>
<dbReference type="InterPro" id="IPR050229">
    <property type="entry name" value="GlpE_sulfurtransferase"/>
</dbReference>
<name>A0ABT0PD75_9GAMM</name>
<sequence>MEQLIEFIINHPMLTGSFAVLLAMLAFTEMRKGGQSISTQELTQMMNAGGATLVDLRDKKEYSRGFITSAINIPHVSLKTRMDELEKHKSGTIILVDAMGQHTGAAGKQLKDAGFEQVVRLSGGISSWQGESLPLVKK</sequence>
<comment type="caution">
    <text evidence="3">The sequence shown here is derived from an EMBL/GenBank/DDBJ whole genome shotgun (WGS) entry which is preliminary data.</text>
</comment>
<keyword evidence="1" id="KW-0472">Membrane</keyword>
<evidence type="ECO:0000259" key="2">
    <source>
        <dbReference type="PROSITE" id="PS50206"/>
    </source>
</evidence>
<dbReference type="SUPFAM" id="SSF52821">
    <property type="entry name" value="Rhodanese/Cell cycle control phosphatase"/>
    <property type="match status" value="1"/>
</dbReference>